<dbReference type="EMBL" id="CP054836">
    <property type="protein sequence ID" value="QKV17688.1"/>
    <property type="molecule type" value="Genomic_DNA"/>
</dbReference>
<dbReference type="KEGG" id="orm:HTY61_03990"/>
<dbReference type="AlphaFoldDB" id="A0A6N1VAH3"/>
<reference evidence="1 2" key="1">
    <citation type="submission" date="2020-06" db="EMBL/GenBank/DDBJ databases">
        <title>Oricola thermophila sp. nov. isolated from a tidal sediments.</title>
        <authorList>
            <person name="Kwon K.K."/>
            <person name="Yang S.-H."/>
            <person name="Park M.-J."/>
        </authorList>
    </citation>
    <scope>NUCLEOTIDE SEQUENCE [LARGE SCALE GENOMIC DNA]</scope>
    <source>
        <strain evidence="1 2">MEBiC13590</strain>
    </source>
</reference>
<keyword evidence="2" id="KW-1185">Reference proteome</keyword>
<evidence type="ECO:0000313" key="2">
    <source>
        <dbReference type="Proteomes" id="UP000509367"/>
    </source>
</evidence>
<proteinExistence type="predicted"/>
<sequence length="45" mass="4834">MKTHNFLATWTGMLNVAARRDAPTGKATAKAPAGRGKVARLLRRA</sequence>
<evidence type="ECO:0000313" key="1">
    <source>
        <dbReference type="EMBL" id="QKV17688.1"/>
    </source>
</evidence>
<gene>
    <name evidence="1" type="ORF">HTY61_03990</name>
</gene>
<protein>
    <submittedName>
        <fullName evidence="1">Uncharacterized protein</fullName>
    </submittedName>
</protein>
<dbReference type="Proteomes" id="UP000509367">
    <property type="component" value="Chromosome"/>
</dbReference>
<organism evidence="1 2">
    <name type="scientific">Oricola thermophila</name>
    <dbReference type="NCBI Taxonomy" id="2742145"/>
    <lineage>
        <taxon>Bacteria</taxon>
        <taxon>Pseudomonadati</taxon>
        <taxon>Pseudomonadota</taxon>
        <taxon>Alphaproteobacteria</taxon>
        <taxon>Hyphomicrobiales</taxon>
        <taxon>Ahrensiaceae</taxon>
        <taxon>Oricola</taxon>
    </lineage>
</organism>
<dbReference type="RefSeq" id="WP_175275585.1">
    <property type="nucleotide sequence ID" value="NZ_CP054836.1"/>
</dbReference>
<name>A0A6N1VAH3_9HYPH</name>
<accession>A0A6N1VAH3</accession>